<dbReference type="EMBL" id="CACTIH010007258">
    <property type="protein sequence ID" value="CAA3006194.1"/>
    <property type="molecule type" value="Genomic_DNA"/>
</dbReference>
<evidence type="ECO:0000256" key="4">
    <source>
        <dbReference type="ARBA" id="ARBA00022448"/>
    </source>
</evidence>
<keyword evidence="6" id="KW-0445">Lipid transport</keyword>
<keyword evidence="10" id="KW-1185">Reference proteome</keyword>
<evidence type="ECO:0000256" key="3">
    <source>
        <dbReference type="ARBA" id="ARBA00011245"/>
    </source>
</evidence>
<dbReference type="FunFam" id="2.60.40.770:FF:000002">
    <property type="entry name" value="putative phosphatidylglycerol/phosphatidylinositol transfer protein DDB_G0282179"/>
    <property type="match status" value="1"/>
</dbReference>
<feature type="region of interest" description="Disordered" evidence="7">
    <location>
        <begin position="1"/>
        <end position="20"/>
    </location>
</feature>
<comment type="caution">
    <text evidence="9">The sequence shown here is derived from an EMBL/GenBank/DDBJ whole genome shotgun (WGS) entry which is preliminary data.</text>
</comment>
<evidence type="ECO:0000256" key="2">
    <source>
        <dbReference type="ARBA" id="ARBA00006370"/>
    </source>
</evidence>
<proteinExistence type="inferred from homology"/>
<evidence type="ECO:0000256" key="7">
    <source>
        <dbReference type="SAM" id="MobiDB-lite"/>
    </source>
</evidence>
<protein>
    <recommendedName>
        <fullName evidence="8">MD-2-related lipid-recognition domain-containing protein</fullName>
    </recommendedName>
</protein>
<dbReference type="InterPro" id="IPR003172">
    <property type="entry name" value="ML_dom"/>
</dbReference>
<dbReference type="Gramene" id="OE9A111126T1">
    <property type="protein sequence ID" value="OE9A111126C1"/>
    <property type="gene ID" value="OE9A111126"/>
</dbReference>
<keyword evidence="4" id="KW-0813">Transport</keyword>
<dbReference type="Proteomes" id="UP000594638">
    <property type="component" value="Unassembled WGS sequence"/>
</dbReference>
<keyword evidence="5" id="KW-0732">Signal</keyword>
<sequence>MVGVEVPKEAGMIDGVEGGTEVLERETGMPEGVTEEVAEGTPEVVVEEDEEVAEDERTPKMTDDDVVFVSEGATEFKPLLALIFFSLCSIIPFTSAKSTEVHYCNKKANYPVKVSGVEINPYPISRGKNTTFSIAASTEEPISGGKLTIDVTYFIFHVYSEKHDLCLKTSCPVSAGDFVVSHSQELPGITPPGSYTLKMTMVDANNKQLTCITFDFSIGFVAPESLADV</sequence>
<evidence type="ECO:0000259" key="8">
    <source>
        <dbReference type="SMART" id="SM00737"/>
    </source>
</evidence>
<dbReference type="AlphaFoldDB" id="A0A8S0TK05"/>
<organism evidence="9 10">
    <name type="scientific">Olea europaea subsp. europaea</name>
    <dbReference type="NCBI Taxonomy" id="158383"/>
    <lineage>
        <taxon>Eukaryota</taxon>
        <taxon>Viridiplantae</taxon>
        <taxon>Streptophyta</taxon>
        <taxon>Embryophyta</taxon>
        <taxon>Tracheophyta</taxon>
        <taxon>Spermatophyta</taxon>
        <taxon>Magnoliopsida</taxon>
        <taxon>eudicotyledons</taxon>
        <taxon>Gunneridae</taxon>
        <taxon>Pentapetalae</taxon>
        <taxon>asterids</taxon>
        <taxon>lamiids</taxon>
        <taxon>Lamiales</taxon>
        <taxon>Oleaceae</taxon>
        <taxon>Oleeae</taxon>
        <taxon>Olea</taxon>
    </lineage>
</organism>
<dbReference type="CDD" id="cd00917">
    <property type="entry name" value="PG-PI_TP"/>
    <property type="match status" value="1"/>
</dbReference>
<evidence type="ECO:0000313" key="9">
    <source>
        <dbReference type="EMBL" id="CAA3006194.1"/>
    </source>
</evidence>
<evidence type="ECO:0000256" key="1">
    <source>
        <dbReference type="ARBA" id="ARBA00002053"/>
    </source>
</evidence>
<dbReference type="Pfam" id="PF02221">
    <property type="entry name" value="E1_DerP2_DerF2"/>
    <property type="match status" value="1"/>
</dbReference>
<dbReference type="PANTHER" id="PTHR11306:SF0">
    <property type="entry name" value="PHOSPHATIDYLGLYCEROL_PHOSPHATIDYLINOSITOL TRANSFER PROTEIN"/>
    <property type="match status" value="1"/>
</dbReference>
<dbReference type="SUPFAM" id="SSF81296">
    <property type="entry name" value="E set domains"/>
    <property type="match status" value="1"/>
</dbReference>
<dbReference type="Gene3D" id="2.60.40.770">
    <property type="match status" value="1"/>
</dbReference>
<dbReference type="InterPro" id="IPR033917">
    <property type="entry name" value="ML_PG-PI_TP"/>
</dbReference>
<dbReference type="OrthoDB" id="6409159at2759"/>
<dbReference type="GO" id="GO:0032934">
    <property type="term" value="F:sterol binding"/>
    <property type="evidence" value="ECO:0007669"/>
    <property type="project" value="InterPro"/>
</dbReference>
<dbReference type="GO" id="GO:0032366">
    <property type="term" value="P:intracellular sterol transport"/>
    <property type="evidence" value="ECO:0007669"/>
    <property type="project" value="InterPro"/>
</dbReference>
<dbReference type="InterPro" id="IPR039670">
    <property type="entry name" value="NPC2-like"/>
</dbReference>
<name>A0A8S0TK05_OLEEU</name>
<dbReference type="SMART" id="SM00737">
    <property type="entry name" value="ML"/>
    <property type="match status" value="1"/>
</dbReference>
<comment type="similarity">
    <text evidence="2">Belongs to the NPC2 family.</text>
</comment>
<evidence type="ECO:0000256" key="6">
    <source>
        <dbReference type="ARBA" id="ARBA00023055"/>
    </source>
</evidence>
<accession>A0A8S0TK05</accession>
<comment type="subunit">
    <text evidence="3">Monomer.</text>
</comment>
<feature type="domain" description="MD-2-related lipid-recognition" evidence="8">
    <location>
        <begin position="101"/>
        <end position="216"/>
    </location>
</feature>
<reference evidence="9 10" key="1">
    <citation type="submission" date="2019-12" db="EMBL/GenBank/DDBJ databases">
        <authorList>
            <person name="Alioto T."/>
            <person name="Alioto T."/>
            <person name="Gomez Garrido J."/>
        </authorList>
    </citation>
    <scope>NUCLEOTIDE SEQUENCE [LARGE SCALE GENOMIC DNA]</scope>
</reference>
<evidence type="ECO:0000313" key="10">
    <source>
        <dbReference type="Proteomes" id="UP000594638"/>
    </source>
</evidence>
<dbReference type="PANTHER" id="PTHR11306">
    <property type="entry name" value="NIEMANN PICK TYPE C2 PROTEIN NPC2-RELATED"/>
    <property type="match status" value="1"/>
</dbReference>
<dbReference type="InterPro" id="IPR014756">
    <property type="entry name" value="Ig_E-set"/>
</dbReference>
<evidence type="ECO:0000256" key="5">
    <source>
        <dbReference type="ARBA" id="ARBA00022729"/>
    </source>
</evidence>
<gene>
    <name evidence="9" type="ORF">OLEA9_A111126</name>
</gene>
<comment type="function">
    <text evidence="1">Catalyzes the intermembrane transfer of phosphatidylglycerol and phosphatidylinositol.</text>
</comment>